<gene>
    <name evidence="2" type="ORF">ACIBG2_26905</name>
</gene>
<protein>
    <recommendedName>
        <fullName evidence="4">XRE family transcriptional regulator</fullName>
    </recommendedName>
</protein>
<reference evidence="2 3" key="1">
    <citation type="submission" date="2024-10" db="EMBL/GenBank/DDBJ databases">
        <title>The Natural Products Discovery Center: Release of the First 8490 Sequenced Strains for Exploring Actinobacteria Biosynthetic Diversity.</title>
        <authorList>
            <person name="Kalkreuter E."/>
            <person name="Kautsar S.A."/>
            <person name="Yang D."/>
            <person name="Bader C.D."/>
            <person name="Teijaro C.N."/>
            <person name="Fluegel L."/>
            <person name="Davis C.M."/>
            <person name="Simpson J.R."/>
            <person name="Lauterbach L."/>
            <person name="Steele A.D."/>
            <person name="Gui C."/>
            <person name="Meng S."/>
            <person name="Li G."/>
            <person name="Viehrig K."/>
            <person name="Ye F."/>
            <person name="Su P."/>
            <person name="Kiefer A.F."/>
            <person name="Nichols A."/>
            <person name="Cepeda A.J."/>
            <person name="Yan W."/>
            <person name="Fan B."/>
            <person name="Jiang Y."/>
            <person name="Adhikari A."/>
            <person name="Zheng C.-J."/>
            <person name="Schuster L."/>
            <person name="Cowan T.M."/>
            <person name="Smanski M.J."/>
            <person name="Chevrette M.G."/>
            <person name="De Carvalho L.P.S."/>
            <person name="Shen B."/>
        </authorList>
    </citation>
    <scope>NUCLEOTIDE SEQUENCE [LARGE SCALE GENOMIC DNA]</scope>
    <source>
        <strain evidence="2 3">NPDC050545</strain>
    </source>
</reference>
<dbReference type="EMBL" id="JBITGY010000007">
    <property type="protein sequence ID" value="MFI6501034.1"/>
    <property type="molecule type" value="Genomic_DNA"/>
</dbReference>
<proteinExistence type="predicted"/>
<dbReference type="RefSeq" id="WP_397085308.1">
    <property type="nucleotide sequence ID" value="NZ_JBITGY010000007.1"/>
</dbReference>
<comment type="caution">
    <text evidence="2">The sequence shown here is derived from an EMBL/GenBank/DDBJ whole genome shotgun (WGS) entry which is preliminary data.</text>
</comment>
<dbReference type="Proteomes" id="UP001612741">
    <property type="component" value="Unassembled WGS sequence"/>
</dbReference>
<feature type="repeat" description="TPR" evidence="1">
    <location>
        <begin position="304"/>
        <end position="337"/>
    </location>
</feature>
<accession>A0ABW7Z2T2</accession>
<evidence type="ECO:0000313" key="3">
    <source>
        <dbReference type="Proteomes" id="UP001612741"/>
    </source>
</evidence>
<keyword evidence="3" id="KW-1185">Reference proteome</keyword>
<evidence type="ECO:0000256" key="1">
    <source>
        <dbReference type="PROSITE-ProRule" id="PRU00339"/>
    </source>
</evidence>
<keyword evidence="1" id="KW-0802">TPR repeat</keyword>
<sequence length="387" mass="42238">MTQLFKAAGDDIDLPEPASVLRRVKDHEAGKHRPKDPYPLLYCRVFGIDESTLLHGAPAPEEPHRDDLVEHASWIEQTNVGDSTLDLLDETRHHLAERHTRTPPALMLIDVLRHHRRLQKLLRGGKQRLRQTRELFRIDSDLLAHACILLGDLYNDESAAVHGEAARLSAEEAGASQAAALSAQAKTDRWRHRYASSADAARRGFGCSPTTPLRVLLACQEANAASLLGDFERARAALHRAEEAAEIMSDDSGVTLWSCPAPRRALYALSVALQAGDPKAALEAAGAAENAWADGAPRVVASWAQVRFGAGIAYVMMNDIDAAAEHIAPALALPPEHRLATIASYLVRMDTRLQAPRFRDSDAVSSLRGQIRAFNSARALLPAEEDA</sequence>
<dbReference type="PROSITE" id="PS50005">
    <property type="entry name" value="TPR"/>
    <property type="match status" value="1"/>
</dbReference>
<dbReference type="SUPFAM" id="SSF48452">
    <property type="entry name" value="TPR-like"/>
    <property type="match status" value="1"/>
</dbReference>
<name>A0ABW7Z2T2_9ACTN</name>
<dbReference type="InterPro" id="IPR011990">
    <property type="entry name" value="TPR-like_helical_dom_sf"/>
</dbReference>
<organism evidence="2 3">
    <name type="scientific">Nonomuraea typhae</name>
    <dbReference type="NCBI Taxonomy" id="2603600"/>
    <lineage>
        <taxon>Bacteria</taxon>
        <taxon>Bacillati</taxon>
        <taxon>Actinomycetota</taxon>
        <taxon>Actinomycetes</taxon>
        <taxon>Streptosporangiales</taxon>
        <taxon>Streptosporangiaceae</taxon>
        <taxon>Nonomuraea</taxon>
    </lineage>
</organism>
<evidence type="ECO:0008006" key="4">
    <source>
        <dbReference type="Google" id="ProtNLM"/>
    </source>
</evidence>
<evidence type="ECO:0000313" key="2">
    <source>
        <dbReference type="EMBL" id="MFI6501034.1"/>
    </source>
</evidence>
<dbReference type="InterPro" id="IPR019734">
    <property type="entry name" value="TPR_rpt"/>
</dbReference>
<dbReference type="Gene3D" id="1.25.40.10">
    <property type="entry name" value="Tetratricopeptide repeat domain"/>
    <property type="match status" value="1"/>
</dbReference>